<evidence type="ECO:0000256" key="1">
    <source>
        <dbReference type="SAM" id="MobiDB-lite"/>
    </source>
</evidence>
<comment type="caution">
    <text evidence="2">The sequence shown here is derived from an EMBL/GenBank/DDBJ whole genome shotgun (WGS) entry which is preliminary data.</text>
</comment>
<dbReference type="RefSeq" id="WP_179665975.1">
    <property type="nucleotide sequence ID" value="NZ_JACCFP010000001.1"/>
</dbReference>
<feature type="compositionally biased region" description="Basic and acidic residues" evidence="1">
    <location>
        <begin position="96"/>
        <end position="109"/>
    </location>
</feature>
<organism evidence="2 3">
    <name type="scientific">Nocardioides thalensis</name>
    <dbReference type="NCBI Taxonomy" id="1914755"/>
    <lineage>
        <taxon>Bacteria</taxon>
        <taxon>Bacillati</taxon>
        <taxon>Actinomycetota</taxon>
        <taxon>Actinomycetes</taxon>
        <taxon>Propionibacteriales</taxon>
        <taxon>Nocardioidaceae</taxon>
        <taxon>Nocardioides</taxon>
    </lineage>
</organism>
<reference evidence="2 3" key="1">
    <citation type="submission" date="2020-07" db="EMBL/GenBank/DDBJ databases">
        <title>Sequencing the genomes of 1000 actinobacteria strains.</title>
        <authorList>
            <person name="Klenk H.-P."/>
        </authorList>
    </citation>
    <scope>NUCLEOTIDE SEQUENCE [LARGE SCALE GENOMIC DNA]</scope>
    <source>
        <strain evidence="2 3">DSM 103833</strain>
    </source>
</reference>
<dbReference type="Proteomes" id="UP000530424">
    <property type="component" value="Unassembled WGS sequence"/>
</dbReference>
<keyword evidence="3" id="KW-1185">Reference proteome</keyword>
<dbReference type="AlphaFoldDB" id="A0A853BVJ5"/>
<dbReference type="EMBL" id="JACCFP010000001">
    <property type="protein sequence ID" value="NYI99308.1"/>
    <property type="molecule type" value="Genomic_DNA"/>
</dbReference>
<accession>A0A853BVJ5</accession>
<gene>
    <name evidence="2" type="ORF">HNR19_000007</name>
</gene>
<proteinExistence type="predicted"/>
<protein>
    <submittedName>
        <fullName evidence="2">Uncharacterized protein</fullName>
    </submittedName>
</protein>
<sequence>MTAKENIGATGRGECNFRLRIGQSRPSDCEVVLSPIKRSNVTREAIQEADGLGGHTRCEICVGDTPKFVEAWWDCGAFLKPKRFFVALQSRSDVTSGDRDQGEVAEARKAVHRRSSGGENL</sequence>
<evidence type="ECO:0000313" key="2">
    <source>
        <dbReference type="EMBL" id="NYI99308.1"/>
    </source>
</evidence>
<name>A0A853BVJ5_9ACTN</name>
<evidence type="ECO:0000313" key="3">
    <source>
        <dbReference type="Proteomes" id="UP000530424"/>
    </source>
</evidence>
<feature type="region of interest" description="Disordered" evidence="1">
    <location>
        <begin position="91"/>
        <end position="121"/>
    </location>
</feature>